<keyword evidence="3" id="KW-1185">Reference proteome</keyword>
<dbReference type="GO" id="GO:0046914">
    <property type="term" value="F:transition metal ion binding"/>
    <property type="evidence" value="ECO:0007669"/>
    <property type="project" value="InterPro"/>
</dbReference>
<feature type="domain" description="Ferrous iron transporter FeoA-like" evidence="1">
    <location>
        <begin position="3"/>
        <end position="74"/>
    </location>
</feature>
<dbReference type="EMBL" id="FNGA01000003">
    <property type="protein sequence ID" value="SDL05651.1"/>
    <property type="molecule type" value="Genomic_DNA"/>
</dbReference>
<sequence length="237" mass="26149">MSTPLTEAPIETPLILKTITRENLKNRLERMGLRTGCELKIMSEDSILCPVRVKGPKGEVLLAAGMASKIIIHHDDGHKTPVFEMRKGEKGHIEGLTAASCLENSLKTLGLSEGDNIEFIRCLPSMDYHIVVDGKSTHITEGMAAKVWGVCGKEECQLATCGKREIFETKSILGSPRVAEKLSFFGIKPGINIRLENVEPAKDFRMSHNEHIIILSNEGLRLHLRSDQAEAILVETA</sequence>
<organism evidence="2 3">
    <name type="scientific">Maridesulfovibrio ferrireducens</name>
    <dbReference type="NCBI Taxonomy" id="246191"/>
    <lineage>
        <taxon>Bacteria</taxon>
        <taxon>Pseudomonadati</taxon>
        <taxon>Thermodesulfobacteriota</taxon>
        <taxon>Desulfovibrionia</taxon>
        <taxon>Desulfovibrionales</taxon>
        <taxon>Desulfovibrionaceae</taxon>
        <taxon>Maridesulfovibrio</taxon>
    </lineage>
</organism>
<evidence type="ECO:0000313" key="2">
    <source>
        <dbReference type="EMBL" id="SDL05651.1"/>
    </source>
</evidence>
<dbReference type="Pfam" id="PF04023">
    <property type="entry name" value="FeoA"/>
    <property type="match status" value="2"/>
</dbReference>
<feature type="domain" description="Ferrous iron transporter FeoA-like" evidence="1">
    <location>
        <begin position="156"/>
        <end position="236"/>
    </location>
</feature>
<dbReference type="InterPro" id="IPR007167">
    <property type="entry name" value="Fe-transptr_FeoA-like"/>
</dbReference>
<gene>
    <name evidence="2" type="ORF">SAMN05660337_1927</name>
</gene>
<feature type="domain" description="Ferrous iron transporter FeoA-like" evidence="1">
    <location>
        <begin position="80"/>
        <end position="151"/>
    </location>
</feature>
<dbReference type="Proteomes" id="UP000199053">
    <property type="component" value="Unassembled WGS sequence"/>
</dbReference>
<dbReference type="PANTHER" id="PTHR43151:SF1">
    <property type="entry name" value="SSR2333 PROTEIN"/>
    <property type="match status" value="1"/>
</dbReference>
<evidence type="ECO:0000313" key="3">
    <source>
        <dbReference type="Proteomes" id="UP000199053"/>
    </source>
</evidence>
<dbReference type="Gene3D" id="2.30.30.90">
    <property type="match status" value="2"/>
</dbReference>
<protein>
    <submittedName>
        <fullName evidence="2">Fe2+ transport system protein FeoA</fullName>
    </submittedName>
</protein>
<dbReference type="RefSeq" id="WP_092160545.1">
    <property type="nucleotide sequence ID" value="NZ_FNGA01000003.1"/>
</dbReference>
<proteinExistence type="predicted"/>
<dbReference type="STRING" id="246191.SAMN05660337_1927"/>
<dbReference type="SMART" id="SM00899">
    <property type="entry name" value="FeoA"/>
    <property type="match status" value="3"/>
</dbReference>
<dbReference type="InterPro" id="IPR053184">
    <property type="entry name" value="FeoA-like"/>
</dbReference>
<dbReference type="PANTHER" id="PTHR43151">
    <property type="entry name" value="FEOA FAMILY PROTEIN"/>
    <property type="match status" value="1"/>
</dbReference>
<dbReference type="OrthoDB" id="5454113at2"/>
<name>A0A1G9GYA3_9BACT</name>
<accession>A0A1G9GYA3</accession>
<evidence type="ECO:0000259" key="1">
    <source>
        <dbReference type="SMART" id="SM00899"/>
    </source>
</evidence>
<reference evidence="3" key="1">
    <citation type="submission" date="2016-10" db="EMBL/GenBank/DDBJ databases">
        <authorList>
            <person name="Varghese N."/>
            <person name="Submissions S."/>
        </authorList>
    </citation>
    <scope>NUCLEOTIDE SEQUENCE [LARGE SCALE GENOMIC DNA]</scope>
    <source>
        <strain evidence="3">DSM 16995</strain>
    </source>
</reference>
<dbReference type="AlphaFoldDB" id="A0A1G9GYA3"/>
<dbReference type="InterPro" id="IPR038157">
    <property type="entry name" value="FeoA_core_dom"/>
</dbReference>